<reference evidence="2 3" key="1">
    <citation type="submission" date="2017-02" db="EMBL/GenBank/DDBJ databases">
        <authorList>
            <person name="Peterson S.W."/>
        </authorList>
    </citation>
    <scope>NUCLEOTIDE SEQUENCE [LARGE SCALE GENOMIC DNA]</scope>
    <source>
        <strain evidence="2 3">DSM 25262</strain>
    </source>
</reference>
<proteinExistence type="predicted"/>
<dbReference type="AlphaFoldDB" id="A0A1T5LEB4"/>
<keyword evidence="3" id="KW-1185">Reference proteome</keyword>
<dbReference type="STRING" id="688867.SAMN05660236_3056"/>
<sequence length="400" mass="41047">MKMLKNFLSYLLMISAVLAFSSCSDDDDDDTTQTADGIIASQDDVDLVVDKLQGEITGDITLAASKSWILTGPLVVSAGGKLTIEAGTTIKATAGGTNVYIAVEKDAEIQAVGTASAPIKITSSASSPEAGDWGGLLLMGNATITGGQSAVTEVVDFIYGGSDDADDSGNIDYLILEYTGARINGEKEFNGLTLYGVGSGTSISNVAVFYGDDDAFEWFGGTVNISNALAINAKDDMFDWTQGWKGTATNLYGKRELGFDAVTADPRGLEGDGNLDGLTPSLTPQSNPTITNLTIVNNSTAADGMVDVVKIRRGSSATVTNANIIFSANTPAPGDFVDLTDSAGDAAGTTSVNISGTGANLNTGDNKPGANNGTITIPANANTGVANPGTLFSWTGYTAF</sequence>
<name>A0A1T5LEB4_9BACT</name>
<dbReference type="EMBL" id="FUZU01000002">
    <property type="protein sequence ID" value="SKC74331.1"/>
    <property type="molecule type" value="Genomic_DNA"/>
</dbReference>
<evidence type="ECO:0000256" key="1">
    <source>
        <dbReference type="SAM" id="SignalP"/>
    </source>
</evidence>
<dbReference type="PANTHER" id="PTHR41339">
    <property type="entry name" value="LIPL48"/>
    <property type="match status" value="1"/>
</dbReference>
<feature type="chain" id="PRO_5012188518" evidence="1">
    <location>
        <begin position="20"/>
        <end position="400"/>
    </location>
</feature>
<evidence type="ECO:0000313" key="3">
    <source>
        <dbReference type="Proteomes" id="UP000190961"/>
    </source>
</evidence>
<gene>
    <name evidence="2" type="ORF">SAMN05660236_3056</name>
</gene>
<evidence type="ECO:0000313" key="2">
    <source>
        <dbReference type="EMBL" id="SKC74331.1"/>
    </source>
</evidence>
<dbReference type="PROSITE" id="PS51257">
    <property type="entry name" value="PROKAR_LIPOPROTEIN"/>
    <property type="match status" value="1"/>
</dbReference>
<protein>
    <submittedName>
        <fullName evidence="2">Uncharacterized protein</fullName>
    </submittedName>
</protein>
<organism evidence="2 3">
    <name type="scientific">Ohtaekwangia koreensis</name>
    <dbReference type="NCBI Taxonomy" id="688867"/>
    <lineage>
        <taxon>Bacteria</taxon>
        <taxon>Pseudomonadati</taxon>
        <taxon>Bacteroidota</taxon>
        <taxon>Cytophagia</taxon>
        <taxon>Cytophagales</taxon>
        <taxon>Fulvivirgaceae</taxon>
        <taxon>Ohtaekwangia</taxon>
    </lineage>
</organism>
<dbReference type="PANTHER" id="PTHR41339:SF1">
    <property type="entry name" value="SECRETED PROTEIN"/>
    <property type="match status" value="1"/>
</dbReference>
<accession>A0A1T5LEB4</accession>
<dbReference type="Proteomes" id="UP000190961">
    <property type="component" value="Unassembled WGS sequence"/>
</dbReference>
<feature type="signal peptide" evidence="1">
    <location>
        <begin position="1"/>
        <end position="19"/>
    </location>
</feature>
<dbReference type="RefSeq" id="WP_079687614.1">
    <property type="nucleotide sequence ID" value="NZ_FUZU01000002.1"/>
</dbReference>
<keyword evidence="1" id="KW-0732">Signal</keyword>